<dbReference type="Pfam" id="PF00689">
    <property type="entry name" value="Cation_ATPase_C"/>
    <property type="match status" value="1"/>
</dbReference>
<evidence type="ECO:0000313" key="7">
    <source>
        <dbReference type="EMBL" id="KAG2079870.1"/>
    </source>
</evidence>
<dbReference type="EMBL" id="JABBWM010000643">
    <property type="protein sequence ID" value="KAG2079870.1"/>
    <property type="molecule type" value="Genomic_DNA"/>
</dbReference>
<comment type="caution">
    <text evidence="7">The sequence shown here is derived from an EMBL/GenBank/DDBJ whole genome shotgun (WGS) entry which is preliminary data.</text>
</comment>
<evidence type="ECO:0000313" key="8">
    <source>
        <dbReference type="Proteomes" id="UP000823399"/>
    </source>
</evidence>
<evidence type="ECO:0000256" key="1">
    <source>
        <dbReference type="ARBA" id="ARBA00004127"/>
    </source>
</evidence>
<dbReference type="GO" id="GO:0046872">
    <property type="term" value="F:metal ion binding"/>
    <property type="evidence" value="ECO:0007669"/>
    <property type="project" value="UniProtKB-KW"/>
</dbReference>
<feature type="region of interest" description="Disordered" evidence="4">
    <location>
        <begin position="293"/>
        <end position="345"/>
    </location>
</feature>
<name>A0A9P7ERA5_9AGAM</name>
<dbReference type="GO" id="GO:0005388">
    <property type="term" value="F:P-type calcium transporter activity"/>
    <property type="evidence" value="ECO:0007669"/>
    <property type="project" value="TreeGrafter"/>
</dbReference>
<organism evidence="7 8">
    <name type="scientific">Suillus discolor</name>
    <dbReference type="NCBI Taxonomy" id="1912936"/>
    <lineage>
        <taxon>Eukaryota</taxon>
        <taxon>Fungi</taxon>
        <taxon>Dikarya</taxon>
        <taxon>Basidiomycota</taxon>
        <taxon>Agaricomycotina</taxon>
        <taxon>Agaricomycetes</taxon>
        <taxon>Agaricomycetidae</taxon>
        <taxon>Boletales</taxon>
        <taxon>Suillineae</taxon>
        <taxon>Suillaceae</taxon>
        <taxon>Suillus</taxon>
    </lineage>
</organism>
<dbReference type="AlphaFoldDB" id="A0A9P7ERA5"/>
<keyword evidence="5" id="KW-1133">Transmembrane helix</keyword>
<feature type="transmembrane region" description="Helical" evidence="5">
    <location>
        <begin position="164"/>
        <end position="186"/>
    </location>
</feature>
<evidence type="ECO:0000256" key="5">
    <source>
        <dbReference type="SAM" id="Phobius"/>
    </source>
</evidence>
<sequence>MWGSLRERRSPELLQFQISINVTAVVITSVTAIAPSSKTLALSPIQLLWINIIMDTFAALALATDPASPALLGRMPDKQTAPLFTVDMYKQILLQSVYQITVILLFHFLGIQILGFAETSGNNTIVQTLVFNAFVFAQIFNSVNARRLDRKLNIFEGMLNNRCFMAITLIEIAVQVVIVFIGGTAFQVTRIGGREWGISIALGFVSIPLGALIRLLPNGPFERLFILMRLLPKRQGDLPRVRSDVGWNSPIELAPHNLATFSNVRGGRLRSSSFVMNSQASLHQDTRVPLLSSTPITSSIGTSRAPPSRSTPSNPTRHYPSDSSAALQEGRSQTHPETSPDDALIPQNGAAETVHLWDYILDITTFLLTHLD</sequence>
<reference evidence="7" key="1">
    <citation type="journal article" date="2020" name="New Phytol.">
        <title>Comparative genomics reveals dynamic genome evolution in host specialist ectomycorrhizal fungi.</title>
        <authorList>
            <person name="Lofgren L.A."/>
            <person name="Nguyen N.H."/>
            <person name="Vilgalys R."/>
            <person name="Ruytinx J."/>
            <person name="Liao H.L."/>
            <person name="Branco S."/>
            <person name="Kuo A."/>
            <person name="LaButti K."/>
            <person name="Lipzen A."/>
            <person name="Andreopoulos W."/>
            <person name="Pangilinan J."/>
            <person name="Riley R."/>
            <person name="Hundley H."/>
            <person name="Na H."/>
            <person name="Barry K."/>
            <person name="Grigoriev I.V."/>
            <person name="Stajich J.E."/>
            <person name="Kennedy P.G."/>
        </authorList>
    </citation>
    <scope>NUCLEOTIDE SEQUENCE</scope>
    <source>
        <strain evidence="7">FC423</strain>
    </source>
</reference>
<evidence type="ECO:0000256" key="2">
    <source>
        <dbReference type="ARBA" id="ARBA00022723"/>
    </source>
</evidence>
<feature type="domain" description="Cation-transporting P-type ATPase C-terminal" evidence="6">
    <location>
        <begin position="40"/>
        <end position="215"/>
    </location>
</feature>
<accession>A0A9P7ERA5</accession>
<dbReference type="OrthoDB" id="3216948at2759"/>
<dbReference type="RefSeq" id="XP_041284074.1">
    <property type="nucleotide sequence ID" value="XM_041444428.1"/>
</dbReference>
<dbReference type="Gene3D" id="1.20.1110.10">
    <property type="entry name" value="Calcium-transporting ATPase, transmembrane domain"/>
    <property type="match status" value="1"/>
</dbReference>
<dbReference type="GO" id="GO:0006874">
    <property type="term" value="P:intracellular calcium ion homeostasis"/>
    <property type="evidence" value="ECO:0007669"/>
    <property type="project" value="TreeGrafter"/>
</dbReference>
<dbReference type="SUPFAM" id="SSF81665">
    <property type="entry name" value="Calcium ATPase, transmembrane domain M"/>
    <property type="match status" value="1"/>
</dbReference>
<feature type="transmembrane region" description="Helical" evidence="5">
    <location>
        <begin position="125"/>
        <end position="143"/>
    </location>
</feature>
<gene>
    <name evidence="7" type="ORF">F5147DRAFT_842980</name>
</gene>
<dbReference type="GeneID" id="64706687"/>
<evidence type="ECO:0000256" key="4">
    <source>
        <dbReference type="SAM" id="MobiDB-lite"/>
    </source>
</evidence>
<feature type="transmembrane region" description="Helical" evidence="5">
    <location>
        <begin position="92"/>
        <end position="113"/>
    </location>
</feature>
<feature type="transmembrane region" description="Helical" evidence="5">
    <location>
        <begin position="198"/>
        <end position="216"/>
    </location>
</feature>
<dbReference type="GO" id="GO:0005886">
    <property type="term" value="C:plasma membrane"/>
    <property type="evidence" value="ECO:0007669"/>
    <property type="project" value="TreeGrafter"/>
</dbReference>
<dbReference type="GO" id="GO:0012505">
    <property type="term" value="C:endomembrane system"/>
    <property type="evidence" value="ECO:0007669"/>
    <property type="project" value="UniProtKB-SubCell"/>
</dbReference>
<dbReference type="PANTHER" id="PTHR24093:SF369">
    <property type="entry name" value="CALCIUM-TRANSPORTING ATPASE"/>
    <property type="match status" value="1"/>
</dbReference>
<keyword evidence="8" id="KW-1185">Reference proteome</keyword>
<dbReference type="InterPro" id="IPR023298">
    <property type="entry name" value="ATPase_P-typ_TM_dom_sf"/>
</dbReference>
<proteinExistence type="predicted"/>
<evidence type="ECO:0000259" key="6">
    <source>
        <dbReference type="Pfam" id="PF00689"/>
    </source>
</evidence>
<dbReference type="PANTHER" id="PTHR24093">
    <property type="entry name" value="CATION TRANSPORTING ATPASE"/>
    <property type="match status" value="1"/>
</dbReference>
<keyword evidence="5" id="KW-0472">Membrane</keyword>
<keyword evidence="3" id="KW-0460">Magnesium</keyword>
<feature type="transmembrane region" description="Helical" evidence="5">
    <location>
        <begin position="12"/>
        <end position="35"/>
    </location>
</feature>
<feature type="transmembrane region" description="Helical" evidence="5">
    <location>
        <begin position="47"/>
        <end position="72"/>
    </location>
</feature>
<evidence type="ECO:0000256" key="3">
    <source>
        <dbReference type="ARBA" id="ARBA00022842"/>
    </source>
</evidence>
<dbReference type="Proteomes" id="UP000823399">
    <property type="component" value="Unassembled WGS sequence"/>
</dbReference>
<keyword evidence="2" id="KW-0479">Metal-binding</keyword>
<comment type="subcellular location">
    <subcellularLocation>
        <location evidence="1">Endomembrane system</location>
        <topology evidence="1">Multi-pass membrane protein</topology>
    </subcellularLocation>
</comment>
<feature type="compositionally biased region" description="Polar residues" evidence="4">
    <location>
        <begin position="321"/>
        <end position="337"/>
    </location>
</feature>
<keyword evidence="5" id="KW-0812">Transmembrane</keyword>
<protein>
    <recommendedName>
        <fullName evidence="6">Cation-transporting P-type ATPase C-terminal domain-containing protein</fullName>
    </recommendedName>
</protein>
<feature type="compositionally biased region" description="Low complexity" evidence="4">
    <location>
        <begin position="293"/>
        <end position="317"/>
    </location>
</feature>
<dbReference type="InterPro" id="IPR006068">
    <property type="entry name" value="ATPase_P-typ_cation-transptr_C"/>
</dbReference>